<evidence type="ECO:0000313" key="2">
    <source>
        <dbReference type="EMBL" id="OOQ83127.1"/>
    </source>
</evidence>
<organism evidence="2 3">
    <name type="scientific">Penicillium brasilianum</name>
    <dbReference type="NCBI Taxonomy" id="104259"/>
    <lineage>
        <taxon>Eukaryota</taxon>
        <taxon>Fungi</taxon>
        <taxon>Dikarya</taxon>
        <taxon>Ascomycota</taxon>
        <taxon>Pezizomycotina</taxon>
        <taxon>Eurotiomycetes</taxon>
        <taxon>Eurotiomycetidae</taxon>
        <taxon>Eurotiales</taxon>
        <taxon>Aspergillaceae</taxon>
        <taxon>Penicillium</taxon>
    </lineage>
</organism>
<proteinExistence type="predicted"/>
<accession>A0A1S9RCB2</accession>
<reference evidence="3" key="1">
    <citation type="submission" date="2015-09" db="EMBL/GenBank/DDBJ databases">
        <authorList>
            <person name="Fill T.P."/>
            <person name="Baretta J.F."/>
            <person name="de Almeida L.G."/>
            <person name="Rocha M."/>
            <person name="de Souza D.H."/>
            <person name="Malavazi I."/>
            <person name="Cerdeira L.T."/>
            <person name="Hong H."/>
            <person name="Samborskyy M."/>
            <person name="de Vasconcelos A.T."/>
            <person name="Leadlay P."/>
            <person name="Rodrigues-Filho E."/>
        </authorList>
    </citation>
    <scope>NUCLEOTIDE SEQUENCE [LARGE SCALE GENOMIC DNA]</scope>
    <source>
        <strain evidence="3">LaBioMMi 136</strain>
    </source>
</reference>
<comment type="caution">
    <text evidence="2">The sequence shown here is derived from an EMBL/GenBank/DDBJ whole genome shotgun (WGS) entry which is preliminary data.</text>
</comment>
<dbReference type="Proteomes" id="UP000190744">
    <property type="component" value="Unassembled WGS sequence"/>
</dbReference>
<dbReference type="EMBL" id="LJBN01000204">
    <property type="protein sequence ID" value="OOQ83127.1"/>
    <property type="molecule type" value="Genomic_DNA"/>
</dbReference>
<evidence type="ECO:0000313" key="3">
    <source>
        <dbReference type="Proteomes" id="UP000190744"/>
    </source>
</evidence>
<feature type="chain" id="PRO_5012097242" evidence="1">
    <location>
        <begin position="19"/>
        <end position="117"/>
    </location>
</feature>
<name>A0A1S9RCB2_PENBI</name>
<dbReference type="AlphaFoldDB" id="A0A1S9RCB2"/>
<feature type="signal peptide" evidence="1">
    <location>
        <begin position="1"/>
        <end position="18"/>
    </location>
</feature>
<sequence>MTFPIILSASALFGHATAFYGRMAATALSSSEGTNFQTISLTDSNTGSNYSGMLWGGFNACTTSECPIGFHETSAGGYTFSAKIWRTSNGCHNIDFEGALDAHHGYCCGSLPCDFTA</sequence>
<keyword evidence="1" id="KW-0732">Signal</keyword>
<protein>
    <submittedName>
        <fullName evidence="2">Uncharacterized protein</fullName>
    </submittedName>
</protein>
<evidence type="ECO:0000256" key="1">
    <source>
        <dbReference type="SAM" id="SignalP"/>
    </source>
</evidence>
<gene>
    <name evidence="2" type="ORF">PEBR_36604</name>
</gene>